<keyword evidence="6" id="KW-1185">Reference proteome</keyword>
<dbReference type="PROSITE" id="PS50893">
    <property type="entry name" value="ABC_TRANSPORTER_2"/>
    <property type="match status" value="1"/>
</dbReference>
<organism evidence="5 6">
    <name type="scientific">Natranaerovirga hydrolytica</name>
    <dbReference type="NCBI Taxonomy" id="680378"/>
    <lineage>
        <taxon>Bacteria</taxon>
        <taxon>Bacillati</taxon>
        <taxon>Bacillota</taxon>
        <taxon>Clostridia</taxon>
        <taxon>Lachnospirales</taxon>
        <taxon>Natranaerovirgaceae</taxon>
        <taxon>Natranaerovirga</taxon>
    </lineage>
</organism>
<dbReference type="RefSeq" id="WP_132282611.1">
    <property type="nucleotide sequence ID" value="NZ_SMGQ01000013.1"/>
</dbReference>
<evidence type="ECO:0000256" key="1">
    <source>
        <dbReference type="ARBA" id="ARBA00022448"/>
    </source>
</evidence>
<dbReference type="AlphaFoldDB" id="A0A4R1MLL7"/>
<dbReference type="InterPro" id="IPR027417">
    <property type="entry name" value="P-loop_NTPase"/>
</dbReference>
<dbReference type="PANTHER" id="PTHR42711">
    <property type="entry name" value="ABC TRANSPORTER ATP-BINDING PROTEIN"/>
    <property type="match status" value="1"/>
</dbReference>
<protein>
    <submittedName>
        <fullName evidence="5">ABC-2 type transport system ATP-binding protein</fullName>
    </submittedName>
</protein>
<dbReference type="PANTHER" id="PTHR42711:SF1">
    <property type="entry name" value="ABC-TRANSPORT PROTEIN, ATP-BINDING COMPONENT"/>
    <property type="match status" value="1"/>
</dbReference>
<dbReference type="InterPro" id="IPR017871">
    <property type="entry name" value="ABC_transporter-like_CS"/>
</dbReference>
<dbReference type="EMBL" id="SMGQ01000013">
    <property type="protein sequence ID" value="TCK92752.1"/>
    <property type="molecule type" value="Genomic_DNA"/>
</dbReference>
<keyword evidence="1" id="KW-0813">Transport</keyword>
<keyword evidence="3 5" id="KW-0067">ATP-binding</keyword>
<evidence type="ECO:0000259" key="4">
    <source>
        <dbReference type="PROSITE" id="PS50893"/>
    </source>
</evidence>
<reference evidence="5 6" key="1">
    <citation type="submission" date="2019-03" db="EMBL/GenBank/DDBJ databases">
        <title>Genomic Encyclopedia of Type Strains, Phase IV (KMG-IV): sequencing the most valuable type-strain genomes for metagenomic binning, comparative biology and taxonomic classification.</title>
        <authorList>
            <person name="Goeker M."/>
        </authorList>
    </citation>
    <scope>NUCLEOTIDE SEQUENCE [LARGE SCALE GENOMIC DNA]</scope>
    <source>
        <strain evidence="5 6">DSM 24176</strain>
    </source>
</reference>
<dbReference type="SUPFAM" id="SSF52540">
    <property type="entry name" value="P-loop containing nucleoside triphosphate hydrolases"/>
    <property type="match status" value="1"/>
</dbReference>
<dbReference type="SMART" id="SM00382">
    <property type="entry name" value="AAA"/>
    <property type="match status" value="1"/>
</dbReference>
<dbReference type="InterPro" id="IPR003439">
    <property type="entry name" value="ABC_transporter-like_ATP-bd"/>
</dbReference>
<evidence type="ECO:0000256" key="2">
    <source>
        <dbReference type="ARBA" id="ARBA00022741"/>
    </source>
</evidence>
<dbReference type="Gene3D" id="3.40.50.300">
    <property type="entry name" value="P-loop containing nucleotide triphosphate hydrolases"/>
    <property type="match status" value="1"/>
</dbReference>
<dbReference type="PROSITE" id="PS00211">
    <property type="entry name" value="ABC_TRANSPORTER_1"/>
    <property type="match status" value="1"/>
</dbReference>
<evidence type="ECO:0000313" key="5">
    <source>
        <dbReference type="EMBL" id="TCK92752.1"/>
    </source>
</evidence>
<accession>A0A4R1MLL7</accession>
<dbReference type="OrthoDB" id="1805624at2"/>
<dbReference type="Proteomes" id="UP000294545">
    <property type="component" value="Unassembled WGS sequence"/>
</dbReference>
<dbReference type="Pfam" id="PF00005">
    <property type="entry name" value="ABC_tran"/>
    <property type="match status" value="1"/>
</dbReference>
<keyword evidence="2" id="KW-0547">Nucleotide-binding</keyword>
<sequence>MSFIEFKNIEKEYKTFQRKKGIGSAIQSLFYREYEIKKAVDDISFNIEKGELVGYIGPNGAGKSTTIKILSGILLPSQGEVNVNGITPYKNRKKNAMQIGVVFGQRSQLNWDLPMEDTFELYKRMYKVSNGDYKKNVTLFVELLEMQDFLRKPVRQLSLGQKMRAEIAISLLHNPEILYLDEPTIGLDVVAKKRIRTFIKALNKEKDTTVILTTHDMADIEQICNRIIMIDEGKKIYDDALSKFKDSYCEEYVISVEFATNVEGVFNNRFTLINHYGNKKYFLFNKNHISVKEAIMYFSQQFDIIDISIQGNEIEEVVRKIYESSGKKNVV</sequence>
<dbReference type="InterPro" id="IPR050763">
    <property type="entry name" value="ABC_transporter_ATP-binding"/>
</dbReference>
<dbReference type="GO" id="GO:0005524">
    <property type="term" value="F:ATP binding"/>
    <property type="evidence" value="ECO:0007669"/>
    <property type="project" value="UniProtKB-KW"/>
</dbReference>
<dbReference type="InterPro" id="IPR003593">
    <property type="entry name" value="AAA+_ATPase"/>
</dbReference>
<comment type="caution">
    <text evidence="5">The sequence shown here is derived from an EMBL/GenBank/DDBJ whole genome shotgun (WGS) entry which is preliminary data.</text>
</comment>
<feature type="domain" description="ABC transporter" evidence="4">
    <location>
        <begin position="24"/>
        <end position="257"/>
    </location>
</feature>
<proteinExistence type="predicted"/>
<evidence type="ECO:0000256" key="3">
    <source>
        <dbReference type="ARBA" id="ARBA00022840"/>
    </source>
</evidence>
<dbReference type="GO" id="GO:0016887">
    <property type="term" value="F:ATP hydrolysis activity"/>
    <property type="evidence" value="ECO:0007669"/>
    <property type="project" value="InterPro"/>
</dbReference>
<name>A0A4R1MLL7_9FIRM</name>
<gene>
    <name evidence="5" type="ORF">EDC19_1907</name>
</gene>
<evidence type="ECO:0000313" key="6">
    <source>
        <dbReference type="Proteomes" id="UP000294545"/>
    </source>
</evidence>